<dbReference type="GeneID" id="7201667"/>
<dbReference type="EMBL" id="CM000613">
    <property type="protein sequence ID" value="EEC47448.1"/>
    <property type="molecule type" value="Genomic_DNA"/>
</dbReference>
<protein>
    <submittedName>
        <fullName evidence="2">Uncharacterized protein</fullName>
    </submittedName>
</protein>
<dbReference type="RefSeq" id="XP_002180796.1">
    <property type="nucleotide sequence ID" value="XM_002180760.1"/>
</dbReference>
<evidence type="ECO:0000256" key="1">
    <source>
        <dbReference type="SAM" id="MobiDB-lite"/>
    </source>
</evidence>
<feature type="region of interest" description="Disordered" evidence="1">
    <location>
        <begin position="511"/>
        <end position="582"/>
    </location>
</feature>
<feature type="compositionally biased region" description="Polar residues" evidence="1">
    <location>
        <begin position="74"/>
        <end position="92"/>
    </location>
</feature>
<evidence type="ECO:0000313" key="3">
    <source>
        <dbReference type="Proteomes" id="UP000000759"/>
    </source>
</evidence>
<dbReference type="KEGG" id="pti:PHATRDRAFT_46425"/>
<feature type="compositionally biased region" description="Low complexity" evidence="1">
    <location>
        <begin position="306"/>
        <end position="318"/>
    </location>
</feature>
<feature type="compositionally biased region" description="Basic and acidic residues" evidence="1">
    <location>
        <begin position="685"/>
        <end position="696"/>
    </location>
</feature>
<keyword evidence="3" id="KW-1185">Reference proteome</keyword>
<feature type="region of interest" description="Disordered" evidence="1">
    <location>
        <begin position="1"/>
        <end position="43"/>
    </location>
</feature>
<accession>B7G161</accession>
<reference evidence="3" key="2">
    <citation type="submission" date="2008-08" db="EMBL/GenBank/DDBJ databases">
        <authorList>
            <consortium name="Diatom Consortium"/>
            <person name="Grigoriev I."/>
            <person name="Grimwood J."/>
            <person name="Kuo A."/>
            <person name="Otillar R.P."/>
            <person name="Salamov A."/>
            <person name="Detter J.C."/>
            <person name="Lindquist E."/>
            <person name="Shapiro H."/>
            <person name="Lucas S."/>
            <person name="Glavina del Rio T."/>
            <person name="Pitluck S."/>
            <person name="Rokhsar D."/>
            <person name="Bowler C."/>
        </authorList>
    </citation>
    <scope>GENOME REANNOTATION</scope>
    <source>
        <strain evidence="3">CCAP 1055/1</strain>
    </source>
</reference>
<proteinExistence type="predicted"/>
<feature type="region of interest" description="Disordered" evidence="1">
    <location>
        <begin position="263"/>
        <end position="343"/>
    </location>
</feature>
<dbReference type="InParanoid" id="B7G161"/>
<evidence type="ECO:0000313" key="2">
    <source>
        <dbReference type="EMBL" id="EEC47448.1"/>
    </source>
</evidence>
<reference evidence="2 3" key="1">
    <citation type="journal article" date="2008" name="Nature">
        <title>The Phaeodactylum genome reveals the evolutionary history of diatom genomes.</title>
        <authorList>
            <person name="Bowler C."/>
            <person name="Allen A.E."/>
            <person name="Badger J.H."/>
            <person name="Grimwood J."/>
            <person name="Jabbari K."/>
            <person name="Kuo A."/>
            <person name="Maheswari U."/>
            <person name="Martens C."/>
            <person name="Maumus F."/>
            <person name="Otillar R.P."/>
            <person name="Rayko E."/>
            <person name="Salamov A."/>
            <person name="Vandepoele K."/>
            <person name="Beszteri B."/>
            <person name="Gruber A."/>
            <person name="Heijde M."/>
            <person name="Katinka M."/>
            <person name="Mock T."/>
            <person name="Valentin K."/>
            <person name="Verret F."/>
            <person name="Berges J.A."/>
            <person name="Brownlee C."/>
            <person name="Cadoret J.P."/>
            <person name="Chiovitti A."/>
            <person name="Choi C.J."/>
            <person name="Coesel S."/>
            <person name="De Martino A."/>
            <person name="Detter J.C."/>
            <person name="Durkin C."/>
            <person name="Falciatore A."/>
            <person name="Fournet J."/>
            <person name="Haruta M."/>
            <person name="Huysman M.J."/>
            <person name="Jenkins B.D."/>
            <person name="Jiroutova K."/>
            <person name="Jorgensen R.E."/>
            <person name="Joubert Y."/>
            <person name="Kaplan A."/>
            <person name="Kroger N."/>
            <person name="Kroth P.G."/>
            <person name="La Roche J."/>
            <person name="Lindquist E."/>
            <person name="Lommer M."/>
            <person name="Martin-Jezequel V."/>
            <person name="Lopez P.J."/>
            <person name="Lucas S."/>
            <person name="Mangogna M."/>
            <person name="McGinnis K."/>
            <person name="Medlin L.K."/>
            <person name="Montsant A."/>
            <person name="Oudot-Le Secq M.P."/>
            <person name="Napoli C."/>
            <person name="Obornik M."/>
            <person name="Parker M.S."/>
            <person name="Petit J.L."/>
            <person name="Porcel B.M."/>
            <person name="Poulsen N."/>
            <person name="Robison M."/>
            <person name="Rychlewski L."/>
            <person name="Rynearson T.A."/>
            <person name="Schmutz J."/>
            <person name="Shapiro H."/>
            <person name="Siaut M."/>
            <person name="Stanley M."/>
            <person name="Sussman M.R."/>
            <person name="Taylor A.R."/>
            <person name="Vardi A."/>
            <person name="von Dassow P."/>
            <person name="Vyverman W."/>
            <person name="Willis A."/>
            <person name="Wyrwicz L.S."/>
            <person name="Rokhsar D.S."/>
            <person name="Weissenbach J."/>
            <person name="Armbrust E.V."/>
            <person name="Green B.R."/>
            <person name="Van de Peer Y."/>
            <person name="Grigoriev I.V."/>
        </authorList>
    </citation>
    <scope>NUCLEOTIDE SEQUENCE [LARGE SCALE GENOMIC DNA]</scope>
    <source>
        <strain evidence="2 3">CCAP 1055/1</strain>
    </source>
</reference>
<gene>
    <name evidence="2" type="ORF">PHATRDRAFT_46425</name>
</gene>
<feature type="compositionally biased region" description="Polar residues" evidence="1">
    <location>
        <begin position="538"/>
        <end position="565"/>
    </location>
</feature>
<organism evidence="2 3">
    <name type="scientific">Phaeodactylum tricornutum (strain CCAP 1055/1)</name>
    <dbReference type="NCBI Taxonomy" id="556484"/>
    <lineage>
        <taxon>Eukaryota</taxon>
        <taxon>Sar</taxon>
        <taxon>Stramenopiles</taxon>
        <taxon>Ochrophyta</taxon>
        <taxon>Bacillariophyta</taxon>
        <taxon>Bacillariophyceae</taxon>
        <taxon>Bacillariophycidae</taxon>
        <taxon>Naviculales</taxon>
        <taxon>Phaeodactylaceae</taxon>
        <taxon>Phaeodactylum</taxon>
    </lineage>
</organism>
<sequence length="727" mass="80944">MPEHEMLLSSSDEEEEGHVEPSQLSFVSARRRLSQGPHSAVKGMKSLQIRAIRVGNRISKGESPKLTAKKSRRTTLNSHIESASNDGNQARRQQLPPCQKNLGVLQHVGSTQNETTESTDEVDMEVPYTQALGSAEEDEEISAFRGCSHKRKEPLRPGDVIMYYNPIFIAGKVEGLRKAHVLETDPDADFPLELDNGEYIPKDTTVKRIKEYRNGTLLEHPERIGRIVVAAKTELDTLYESCDHESDKTNAQFQCIDQNNQLSSDLESSGHGGIRTRAQLDSRMHSSTKSSYRQRLQGSQDDDLSSSDSSSEESLPRTSLERPSLDSRSLKGPSLRCPRIPLLDRNSTKKDKTLVGVDFDDYSHNCSPTKADKFTKPRATTHLLLYDTDSSSEFEQFGESIRAARPLGKSSETPMSEIAHQRMMMASLEKSANSGKSFTTSQCDAILRPLNSHGFGDDARTQRFCLSSKASRRTSKGLELAVQPYEREEGGRSLSINHGCAAVESSSSCSTQKLHSEHRTSGSEAKQGIASWTEKSAHTMTSKNRGTSERCNSPQSDDTSENQASPRRATGLGTSLDDDSLPKKVFRNANRRQKQPSSVTQMDEFKTLLGKAIPRQRTRQTFHTKRANVSSFRPTKLEVTNFSDVGSEDENPGYFTITKNFHPVPPRAKHLGENASISSVFSSQESREGLASDKSKINRKKKRKSNPQQAVSMKLQFRPVRRHGARR</sequence>
<feature type="compositionally biased region" description="Basic and acidic residues" evidence="1">
    <location>
        <begin position="319"/>
        <end position="329"/>
    </location>
</feature>
<dbReference type="eggNOG" id="ENOG502SG6W">
    <property type="taxonomic scope" value="Eukaryota"/>
</dbReference>
<dbReference type="PaxDb" id="2850-Phatr46425"/>
<dbReference type="Proteomes" id="UP000000759">
    <property type="component" value="Chromosome 10"/>
</dbReference>
<name>B7G161_PHATC</name>
<feature type="region of interest" description="Disordered" evidence="1">
    <location>
        <begin position="679"/>
        <end position="727"/>
    </location>
</feature>
<dbReference type="OrthoDB" id="49658at2759"/>
<feature type="region of interest" description="Disordered" evidence="1">
    <location>
        <begin position="55"/>
        <end position="93"/>
    </location>
</feature>
<dbReference type="AlphaFoldDB" id="B7G161"/>